<reference evidence="2 3" key="1">
    <citation type="submission" date="2016-04" db="EMBL/GenBank/DDBJ databases">
        <title>Genome analyses suggest a sexual origin of heterokaryosis in a supposedly ancient asexual fungus.</title>
        <authorList>
            <person name="Ropars J."/>
            <person name="Sedzielewska K."/>
            <person name="Noel J."/>
            <person name="Charron P."/>
            <person name="Farinelli L."/>
            <person name="Marton T."/>
            <person name="Kruger M."/>
            <person name="Pelin A."/>
            <person name="Brachmann A."/>
            <person name="Corradi N."/>
        </authorList>
    </citation>
    <scope>NUCLEOTIDE SEQUENCE [LARGE SCALE GENOMIC DNA]</scope>
    <source>
        <strain evidence="2 3">C2</strain>
    </source>
</reference>
<dbReference type="AlphaFoldDB" id="A0A2N1NTJ2"/>
<organism evidence="2 3">
    <name type="scientific">Rhizophagus irregularis</name>
    <dbReference type="NCBI Taxonomy" id="588596"/>
    <lineage>
        <taxon>Eukaryota</taxon>
        <taxon>Fungi</taxon>
        <taxon>Fungi incertae sedis</taxon>
        <taxon>Mucoromycota</taxon>
        <taxon>Glomeromycotina</taxon>
        <taxon>Glomeromycetes</taxon>
        <taxon>Glomerales</taxon>
        <taxon>Glomeraceae</taxon>
        <taxon>Rhizophagus</taxon>
    </lineage>
</organism>
<evidence type="ECO:0000313" key="2">
    <source>
        <dbReference type="EMBL" id="PKK77215.1"/>
    </source>
</evidence>
<reference evidence="2 3" key="2">
    <citation type="submission" date="2017-10" db="EMBL/GenBank/DDBJ databases">
        <title>Extensive intraspecific genome diversity in a model arbuscular mycorrhizal fungus.</title>
        <authorList>
            <person name="Chen E.C.H."/>
            <person name="Morin E."/>
            <person name="Baudet D."/>
            <person name="Noel J."/>
            <person name="Ndikumana S."/>
            <person name="Charron P."/>
            <person name="St-Onge C."/>
            <person name="Giorgi J."/>
            <person name="Grigoriev I.V."/>
            <person name="Roux C."/>
            <person name="Martin F.M."/>
            <person name="Corradi N."/>
        </authorList>
    </citation>
    <scope>NUCLEOTIDE SEQUENCE [LARGE SCALE GENOMIC DNA]</scope>
    <source>
        <strain evidence="2 3">C2</strain>
    </source>
</reference>
<accession>A0A2N1NTJ2</accession>
<sequence length="61" mass="6849">MVEAIFFTLRNKQRTSLSITSSTVIVYAIIASNLYTINLGPRIIIIEVTSAVLIKNLMEYT</sequence>
<feature type="transmembrane region" description="Helical" evidence="1">
    <location>
        <begin position="16"/>
        <end position="35"/>
    </location>
</feature>
<dbReference type="EMBL" id="LLXL01000142">
    <property type="protein sequence ID" value="PKK77215.1"/>
    <property type="molecule type" value="Genomic_DNA"/>
</dbReference>
<proteinExistence type="predicted"/>
<keyword evidence="1" id="KW-1133">Transmembrane helix</keyword>
<gene>
    <name evidence="2" type="ORF">RhiirC2_101317</name>
</gene>
<keyword evidence="1" id="KW-0472">Membrane</keyword>
<comment type="caution">
    <text evidence="2">The sequence shown here is derived from an EMBL/GenBank/DDBJ whole genome shotgun (WGS) entry which is preliminary data.</text>
</comment>
<evidence type="ECO:0000256" key="1">
    <source>
        <dbReference type="SAM" id="Phobius"/>
    </source>
</evidence>
<dbReference type="Proteomes" id="UP000233469">
    <property type="component" value="Unassembled WGS sequence"/>
</dbReference>
<name>A0A2N1NTJ2_9GLOM</name>
<protein>
    <submittedName>
        <fullName evidence="2">Uncharacterized protein</fullName>
    </submittedName>
</protein>
<keyword evidence="1" id="KW-0812">Transmembrane</keyword>
<evidence type="ECO:0000313" key="3">
    <source>
        <dbReference type="Proteomes" id="UP000233469"/>
    </source>
</evidence>